<accession>A0A1B8ZCC2</accession>
<feature type="chain" id="PRO_5008620400" description="DUF4440 domain-containing protein" evidence="1">
    <location>
        <begin position="22"/>
        <end position="150"/>
    </location>
</feature>
<evidence type="ECO:0000256" key="1">
    <source>
        <dbReference type="SAM" id="SignalP"/>
    </source>
</evidence>
<sequence length="150" mass="17789">MKIIKYILAILFLLNISCCVNQNKKDEEQIKTTVQKFWKTIKDDDSESYKNLFDNNETFFGGIQADFYFLRKNYDKINPNDILVKNIKIKDTTVLFTENKQKYVQYVIKKENDSNNLKKPLIITLMFYKPVGYNKIFNAAPLKNHIGWDK</sequence>
<proteinExistence type="predicted"/>
<evidence type="ECO:0000313" key="3">
    <source>
        <dbReference type="Proteomes" id="UP000092651"/>
    </source>
</evidence>
<dbReference type="RefSeq" id="WP_065396265.1">
    <property type="nucleotide sequence ID" value="NZ_MAYH01000048.1"/>
</dbReference>
<gene>
    <name evidence="2" type="ORF">BBI01_18365</name>
</gene>
<evidence type="ECO:0008006" key="4">
    <source>
        <dbReference type="Google" id="ProtNLM"/>
    </source>
</evidence>
<organism evidence="2 3">
    <name type="scientific">Chryseobacterium artocarpi</name>
    <dbReference type="NCBI Taxonomy" id="1414727"/>
    <lineage>
        <taxon>Bacteria</taxon>
        <taxon>Pseudomonadati</taxon>
        <taxon>Bacteroidota</taxon>
        <taxon>Flavobacteriia</taxon>
        <taxon>Flavobacteriales</taxon>
        <taxon>Weeksellaceae</taxon>
        <taxon>Chryseobacterium group</taxon>
        <taxon>Chryseobacterium</taxon>
    </lineage>
</organism>
<keyword evidence="3" id="KW-1185">Reference proteome</keyword>
<comment type="caution">
    <text evidence="2">The sequence shown here is derived from an EMBL/GenBank/DDBJ whole genome shotgun (WGS) entry which is preliminary data.</text>
</comment>
<reference evidence="2 3" key="1">
    <citation type="submission" date="2016-07" db="EMBL/GenBank/DDBJ databases">
        <authorList>
            <person name="Jeong J.-J."/>
            <person name="Kim D.W."/>
            <person name="Sang M.K."/>
            <person name="Choi I.-G."/>
            <person name="Kim K.D."/>
        </authorList>
    </citation>
    <scope>NUCLEOTIDE SEQUENCE [LARGE SCALE GENOMIC DNA]</scope>
    <source>
        <strain evidence="2 3">UTM-3</strain>
    </source>
</reference>
<feature type="signal peptide" evidence="1">
    <location>
        <begin position="1"/>
        <end position="21"/>
    </location>
</feature>
<evidence type="ECO:0000313" key="2">
    <source>
        <dbReference type="EMBL" id="OCA69167.1"/>
    </source>
</evidence>
<name>A0A1B8ZCC2_9FLAO</name>
<dbReference type="OrthoDB" id="1273178at2"/>
<dbReference type="AlphaFoldDB" id="A0A1B8ZCC2"/>
<dbReference type="EMBL" id="MAYH01000048">
    <property type="protein sequence ID" value="OCA69167.1"/>
    <property type="molecule type" value="Genomic_DNA"/>
</dbReference>
<protein>
    <recommendedName>
        <fullName evidence="4">DUF4440 domain-containing protein</fullName>
    </recommendedName>
</protein>
<keyword evidence="1" id="KW-0732">Signal</keyword>
<dbReference type="Proteomes" id="UP000092651">
    <property type="component" value="Unassembled WGS sequence"/>
</dbReference>